<feature type="region of interest" description="Disordered" evidence="1">
    <location>
        <begin position="1"/>
        <end position="37"/>
    </location>
</feature>
<dbReference type="PANTHER" id="PTHR21207:SF1">
    <property type="entry name" value="PACRG-LIKE PROTEIN"/>
    <property type="match status" value="1"/>
</dbReference>
<dbReference type="AlphaFoldDB" id="A0A813YHM8"/>
<evidence type="ECO:0000313" key="6">
    <source>
        <dbReference type="Proteomes" id="UP000663829"/>
    </source>
</evidence>
<dbReference type="Proteomes" id="UP000663829">
    <property type="component" value="Unassembled WGS sequence"/>
</dbReference>
<evidence type="ECO:0000256" key="1">
    <source>
        <dbReference type="SAM" id="MobiDB-lite"/>
    </source>
</evidence>
<organism evidence="2 6">
    <name type="scientific">Didymodactylos carnosus</name>
    <dbReference type="NCBI Taxonomy" id="1234261"/>
    <lineage>
        <taxon>Eukaryota</taxon>
        <taxon>Metazoa</taxon>
        <taxon>Spiralia</taxon>
        <taxon>Gnathifera</taxon>
        <taxon>Rotifera</taxon>
        <taxon>Eurotatoria</taxon>
        <taxon>Bdelloidea</taxon>
        <taxon>Philodinida</taxon>
        <taxon>Philodinidae</taxon>
        <taxon>Didymodactylos</taxon>
    </lineage>
</organism>
<dbReference type="Gene3D" id="1.25.10.10">
    <property type="entry name" value="Leucine-rich Repeat Variant"/>
    <property type="match status" value="1"/>
</dbReference>
<dbReference type="Proteomes" id="UP000677228">
    <property type="component" value="Unassembled WGS sequence"/>
</dbReference>
<comment type="caution">
    <text evidence="2">The sequence shown here is derived from an EMBL/GenBank/DDBJ whole genome shotgun (WGS) entry which is preliminary data.</text>
</comment>
<keyword evidence="6" id="KW-1185">Reference proteome</keyword>
<evidence type="ECO:0000313" key="4">
    <source>
        <dbReference type="EMBL" id="CAF3669923.1"/>
    </source>
</evidence>
<dbReference type="PANTHER" id="PTHR21207">
    <property type="entry name" value="PARKIN COREGULATED GENE PROTEIN PARK2 COREGULATED"/>
    <property type="match status" value="1"/>
</dbReference>
<evidence type="ECO:0008006" key="7">
    <source>
        <dbReference type="Google" id="ProtNLM"/>
    </source>
</evidence>
<sequence>MSSARAPPTAIRRVASASRAQITQSSPSNSTRLSKPSDKLCPKTIDVFSTNTTKQRSPFADAFASGRIPCRLIHGSVKNRLAWNTQIEDLNYDPVLILLAEGLREIDFPLTFISRQGFQELLATINAKQKVLPLLTRLINPIKLALNSSEDELFEAALNALTQLSTIVGSELDKHLKTYLSILAKRMSKGKHRDFVANALNIFEENGGKDVLPIIKAKIPTYCSVHIG</sequence>
<dbReference type="Pfam" id="PF10274">
    <property type="entry name" value="ParcG"/>
    <property type="match status" value="1"/>
</dbReference>
<dbReference type="InterPro" id="IPR011989">
    <property type="entry name" value="ARM-like"/>
</dbReference>
<dbReference type="EMBL" id="CAJOBA010037214">
    <property type="protein sequence ID" value="CAF4038038.1"/>
    <property type="molecule type" value="Genomic_DNA"/>
</dbReference>
<proteinExistence type="predicted"/>
<dbReference type="EMBL" id="CAJNOK010015668">
    <property type="protein sequence ID" value="CAF1229988.1"/>
    <property type="molecule type" value="Genomic_DNA"/>
</dbReference>
<dbReference type="EMBL" id="CAJOBC010001296">
    <property type="protein sequence ID" value="CAF3669923.1"/>
    <property type="molecule type" value="Genomic_DNA"/>
</dbReference>
<feature type="compositionally biased region" description="Polar residues" evidence="1">
    <location>
        <begin position="18"/>
        <end position="34"/>
    </location>
</feature>
<evidence type="ECO:0000313" key="5">
    <source>
        <dbReference type="EMBL" id="CAF4038038.1"/>
    </source>
</evidence>
<evidence type="ECO:0000313" key="3">
    <source>
        <dbReference type="EMBL" id="CAF1229988.1"/>
    </source>
</evidence>
<reference evidence="2" key="1">
    <citation type="submission" date="2021-02" db="EMBL/GenBank/DDBJ databases">
        <authorList>
            <person name="Nowell W R."/>
        </authorList>
    </citation>
    <scope>NUCLEOTIDE SEQUENCE</scope>
</reference>
<dbReference type="SUPFAM" id="SSF48371">
    <property type="entry name" value="ARM repeat"/>
    <property type="match status" value="1"/>
</dbReference>
<dbReference type="InterPro" id="IPR016024">
    <property type="entry name" value="ARM-type_fold"/>
</dbReference>
<gene>
    <name evidence="2" type="ORF">GPM918_LOCUS7786</name>
    <name evidence="3" type="ORF">OVA965_LOCUS25329</name>
    <name evidence="4" type="ORF">SRO942_LOCUS7782</name>
    <name evidence="5" type="ORF">TMI583_LOCUS26057</name>
</gene>
<evidence type="ECO:0000313" key="2">
    <source>
        <dbReference type="EMBL" id="CAF0884458.1"/>
    </source>
</evidence>
<dbReference type="Proteomes" id="UP000681722">
    <property type="component" value="Unassembled WGS sequence"/>
</dbReference>
<name>A0A813YHM8_9BILA</name>
<dbReference type="Proteomes" id="UP000682733">
    <property type="component" value="Unassembled WGS sequence"/>
</dbReference>
<dbReference type="OrthoDB" id="10258089at2759"/>
<dbReference type="InterPro" id="IPR019399">
    <property type="entry name" value="Parkin_co-regulated_protein"/>
</dbReference>
<accession>A0A813YHM8</accession>
<dbReference type="EMBL" id="CAJNOQ010001297">
    <property type="protein sequence ID" value="CAF0884458.1"/>
    <property type="molecule type" value="Genomic_DNA"/>
</dbReference>
<protein>
    <recommendedName>
        <fullName evidence="7">PACRG-like protein</fullName>
    </recommendedName>
</protein>